<evidence type="ECO:0000256" key="1">
    <source>
        <dbReference type="SAM" id="SignalP"/>
    </source>
</evidence>
<organism evidence="2 3">
    <name type="scientific">Hibiscus syriacus</name>
    <name type="common">Rose of Sharon</name>
    <dbReference type="NCBI Taxonomy" id="106335"/>
    <lineage>
        <taxon>Eukaryota</taxon>
        <taxon>Viridiplantae</taxon>
        <taxon>Streptophyta</taxon>
        <taxon>Embryophyta</taxon>
        <taxon>Tracheophyta</taxon>
        <taxon>Spermatophyta</taxon>
        <taxon>Magnoliopsida</taxon>
        <taxon>eudicotyledons</taxon>
        <taxon>Gunneridae</taxon>
        <taxon>Pentapetalae</taxon>
        <taxon>rosids</taxon>
        <taxon>malvids</taxon>
        <taxon>Malvales</taxon>
        <taxon>Malvaceae</taxon>
        <taxon>Malvoideae</taxon>
        <taxon>Hibiscus</taxon>
    </lineage>
</organism>
<reference evidence="2" key="1">
    <citation type="submission" date="2019-09" db="EMBL/GenBank/DDBJ databases">
        <title>Draft genome information of white flower Hibiscus syriacus.</title>
        <authorList>
            <person name="Kim Y.-M."/>
        </authorList>
    </citation>
    <scope>NUCLEOTIDE SEQUENCE [LARGE SCALE GENOMIC DNA]</scope>
    <source>
        <strain evidence="2">YM2019G1</strain>
    </source>
</reference>
<keyword evidence="1" id="KW-0732">Signal</keyword>
<dbReference type="AlphaFoldDB" id="A0A6A2X272"/>
<evidence type="ECO:0000313" key="2">
    <source>
        <dbReference type="EMBL" id="KAE8668912.1"/>
    </source>
</evidence>
<sequence length="350" mass="39002">MAPLLLILCLPFAFGEQIDSLSALNDALASDPFNPQILAVHGELIEVIRETEEGLLNLKLACLLREADLALDVSNQSVFQKMESRDLVSWNAIIVGYVVGKVIHGYIIRYSCLYAITPVSNALVSFYAKCNDIGAAYQTFLMIPWRDLVSWNSILDAFAECEYDAYLVSAFQVERNEASALPIQVERNEASTLSIQVERNEASALPIQVEQNEASALPIQIEQKEASALPIQIEQTDVSHFRFKCSSFHQEGLVSAFQVERNEASALPIQVERNEASTLSIQVERNEASALPIQVERKETSALSIQIERKETSALPIQIEQKEASALPIQIEQTDVSHFRFKCSSFHQEG</sequence>
<protein>
    <submittedName>
        <fullName evidence="2">Uncharacterized protein</fullName>
    </submittedName>
</protein>
<dbReference type="InterPro" id="IPR046960">
    <property type="entry name" value="PPR_At4g14850-like_plant"/>
</dbReference>
<dbReference type="GO" id="GO:0009451">
    <property type="term" value="P:RNA modification"/>
    <property type="evidence" value="ECO:0007669"/>
    <property type="project" value="InterPro"/>
</dbReference>
<keyword evidence="3" id="KW-1185">Reference proteome</keyword>
<dbReference type="PANTHER" id="PTHR47926">
    <property type="entry name" value="PENTATRICOPEPTIDE REPEAT-CONTAINING PROTEIN"/>
    <property type="match status" value="1"/>
</dbReference>
<feature type="signal peptide" evidence="1">
    <location>
        <begin position="1"/>
        <end position="15"/>
    </location>
</feature>
<gene>
    <name evidence="2" type="ORF">F3Y22_tig00112281pilonHSYRG00110</name>
</gene>
<evidence type="ECO:0000313" key="3">
    <source>
        <dbReference type="Proteomes" id="UP000436088"/>
    </source>
</evidence>
<name>A0A6A2X272_HIBSY</name>
<comment type="caution">
    <text evidence="2">The sequence shown here is derived from an EMBL/GenBank/DDBJ whole genome shotgun (WGS) entry which is preliminary data.</text>
</comment>
<dbReference type="EMBL" id="VEPZ02001541">
    <property type="protein sequence ID" value="KAE8668912.1"/>
    <property type="molecule type" value="Genomic_DNA"/>
</dbReference>
<feature type="chain" id="PRO_5025358648" evidence="1">
    <location>
        <begin position="16"/>
        <end position="350"/>
    </location>
</feature>
<dbReference type="Proteomes" id="UP000436088">
    <property type="component" value="Unassembled WGS sequence"/>
</dbReference>
<dbReference type="GO" id="GO:0003723">
    <property type="term" value="F:RNA binding"/>
    <property type="evidence" value="ECO:0007669"/>
    <property type="project" value="InterPro"/>
</dbReference>
<proteinExistence type="predicted"/>
<accession>A0A6A2X272</accession>